<protein>
    <submittedName>
        <fullName evidence="1">Uncharacterized protein</fullName>
    </submittedName>
</protein>
<proteinExistence type="predicted"/>
<evidence type="ECO:0000313" key="1">
    <source>
        <dbReference type="EMBL" id="JAH89080.1"/>
    </source>
</evidence>
<dbReference type="EMBL" id="GBXM01019497">
    <property type="protein sequence ID" value="JAH89080.1"/>
    <property type="molecule type" value="Transcribed_RNA"/>
</dbReference>
<dbReference type="AlphaFoldDB" id="A0A0E9WHL3"/>
<reference evidence="1" key="1">
    <citation type="submission" date="2014-11" db="EMBL/GenBank/DDBJ databases">
        <authorList>
            <person name="Amaro Gonzalez C."/>
        </authorList>
    </citation>
    <scope>NUCLEOTIDE SEQUENCE</scope>
</reference>
<organism evidence="1">
    <name type="scientific">Anguilla anguilla</name>
    <name type="common">European freshwater eel</name>
    <name type="synonym">Muraena anguilla</name>
    <dbReference type="NCBI Taxonomy" id="7936"/>
    <lineage>
        <taxon>Eukaryota</taxon>
        <taxon>Metazoa</taxon>
        <taxon>Chordata</taxon>
        <taxon>Craniata</taxon>
        <taxon>Vertebrata</taxon>
        <taxon>Euteleostomi</taxon>
        <taxon>Actinopterygii</taxon>
        <taxon>Neopterygii</taxon>
        <taxon>Teleostei</taxon>
        <taxon>Anguilliformes</taxon>
        <taxon>Anguillidae</taxon>
        <taxon>Anguilla</taxon>
    </lineage>
</organism>
<accession>A0A0E9WHL3</accession>
<name>A0A0E9WHL3_ANGAN</name>
<sequence>MLEINIHHTQDTVFHRVGHSQNTCGHVFLARVAHRHSFLFL</sequence>
<reference evidence="1" key="2">
    <citation type="journal article" date="2015" name="Fish Shellfish Immunol.">
        <title>Early steps in the European eel (Anguilla anguilla)-Vibrio vulnificus interaction in the gills: Role of the RtxA13 toxin.</title>
        <authorList>
            <person name="Callol A."/>
            <person name="Pajuelo D."/>
            <person name="Ebbesson L."/>
            <person name="Teles M."/>
            <person name="MacKenzie S."/>
            <person name="Amaro C."/>
        </authorList>
    </citation>
    <scope>NUCLEOTIDE SEQUENCE</scope>
</reference>